<protein>
    <submittedName>
        <fullName evidence="1">Uncharacterized protein</fullName>
    </submittedName>
</protein>
<dbReference type="AlphaFoldDB" id="D5BBS5"/>
<dbReference type="EMBL" id="CP001650">
    <property type="protein sequence ID" value="ADF52524.1"/>
    <property type="molecule type" value="Genomic_DNA"/>
</dbReference>
<evidence type="ECO:0000313" key="2">
    <source>
        <dbReference type="Proteomes" id="UP000001654"/>
    </source>
</evidence>
<gene>
    <name evidence="1" type="ordered locus">ZPR_2199</name>
</gene>
<dbReference type="STRING" id="655815.ZPR_2199"/>
<accession>D5BBS5</accession>
<sequence>MENPADITFEAKKVLQEKLEKILMPGFGYAINIKIFIEKQT</sequence>
<keyword evidence="2" id="KW-1185">Reference proteome</keyword>
<name>D5BBS5_ZUNPS</name>
<dbReference type="HOGENOM" id="CLU_3279167_0_0_10"/>
<proteinExistence type="predicted"/>
<evidence type="ECO:0000313" key="1">
    <source>
        <dbReference type="EMBL" id="ADF52524.1"/>
    </source>
</evidence>
<dbReference type="Proteomes" id="UP000001654">
    <property type="component" value="Chromosome"/>
</dbReference>
<dbReference type="KEGG" id="zpr:ZPR_2199"/>
<organism evidence="1 2">
    <name type="scientific">Zunongwangia profunda (strain DSM 18752 / CCTCC AB 206139 / SM-A87)</name>
    <name type="common">Wangia profunda</name>
    <dbReference type="NCBI Taxonomy" id="655815"/>
    <lineage>
        <taxon>Bacteria</taxon>
        <taxon>Pseudomonadati</taxon>
        <taxon>Bacteroidota</taxon>
        <taxon>Flavobacteriia</taxon>
        <taxon>Flavobacteriales</taxon>
        <taxon>Flavobacteriaceae</taxon>
        <taxon>Zunongwangia</taxon>
    </lineage>
</organism>
<reference evidence="1 2" key="1">
    <citation type="journal article" date="2010" name="BMC Genomics">
        <title>The complete genome of Zunongwangia profunda SM-A87 reveals its adaptation to the deep-sea environment and ecological role in sedimentary organic nitrogen degradation.</title>
        <authorList>
            <person name="Qin Q.L."/>
            <person name="Zhang X.Y."/>
            <person name="Wang X.M."/>
            <person name="Liu G.M."/>
            <person name="Chen X.L."/>
            <person name="Xie B.B."/>
            <person name="Dang H.Y."/>
            <person name="Zhou B.C."/>
            <person name="Yu J."/>
            <person name="Zhang Y.Z."/>
        </authorList>
    </citation>
    <scope>NUCLEOTIDE SEQUENCE [LARGE SCALE GENOMIC DNA]</scope>
    <source>
        <strain evidence="2">DSM 18752 / CCTCC AB 206139 / SM-A87</strain>
    </source>
</reference>